<feature type="transmembrane region" description="Helical" evidence="2">
    <location>
        <begin position="156"/>
        <end position="177"/>
    </location>
</feature>
<evidence type="ECO:0000313" key="3">
    <source>
        <dbReference type="EMBL" id="CAB4749222.1"/>
    </source>
</evidence>
<evidence type="ECO:0000256" key="2">
    <source>
        <dbReference type="SAM" id="Phobius"/>
    </source>
</evidence>
<keyword evidence="2" id="KW-1133">Transmembrane helix</keyword>
<evidence type="ECO:0000256" key="1">
    <source>
        <dbReference type="SAM" id="MobiDB-lite"/>
    </source>
</evidence>
<gene>
    <name evidence="3" type="ORF">UFOPK2806_00907</name>
</gene>
<dbReference type="PANTHER" id="PTHR36844">
    <property type="entry name" value="PROTEASE PRSW"/>
    <property type="match status" value="1"/>
</dbReference>
<feature type="transmembrane region" description="Helical" evidence="2">
    <location>
        <begin position="82"/>
        <end position="99"/>
    </location>
</feature>
<feature type="transmembrane region" description="Helical" evidence="2">
    <location>
        <begin position="184"/>
        <end position="205"/>
    </location>
</feature>
<reference evidence="3" key="1">
    <citation type="submission" date="2020-05" db="EMBL/GenBank/DDBJ databases">
        <authorList>
            <person name="Chiriac C."/>
            <person name="Salcher M."/>
            <person name="Ghai R."/>
            <person name="Kavagutti S V."/>
        </authorList>
    </citation>
    <scope>NUCLEOTIDE SEQUENCE</scope>
</reference>
<feature type="transmembrane region" description="Helical" evidence="2">
    <location>
        <begin position="57"/>
        <end position="76"/>
    </location>
</feature>
<organism evidence="3">
    <name type="scientific">freshwater metagenome</name>
    <dbReference type="NCBI Taxonomy" id="449393"/>
    <lineage>
        <taxon>unclassified sequences</taxon>
        <taxon>metagenomes</taxon>
        <taxon>ecological metagenomes</taxon>
    </lineage>
</organism>
<dbReference type="EMBL" id="CAEZYY010000009">
    <property type="protein sequence ID" value="CAB4749222.1"/>
    <property type="molecule type" value="Genomic_DNA"/>
</dbReference>
<feature type="region of interest" description="Disordered" evidence="1">
    <location>
        <begin position="371"/>
        <end position="405"/>
    </location>
</feature>
<feature type="compositionally biased region" description="Pro residues" evidence="1">
    <location>
        <begin position="377"/>
        <end position="389"/>
    </location>
</feature>
<protein>
    <submittedName>
        <fullName evidence="3">Unannotated protein</fullName>
    </submittedName>
</protein>
<accession>A0A6J6TP34</accession>
<keyword evidence="2" id="KW-0472">Membrane</keyword>
<proteinExistence type="predicted"/>
<dbReference type="InterPro" id="IPR026898">
    <property type="entry name" value="PrsW"/>
</dbReference>
<keyword evidence="2" id="KW-0812">Transmembrane</keyword>
<feature type="transmembrane region" description="Helical" evidence="2">
    <location>
        <begin position="31"/>
        <end position="50"/>
    </location>
</feature>
<dbReference type="AlphaFoldDB" id="A0A6J6TP34"/>
<feature type="transmembrane region" description="Helical" evidence="2">
    <location>
        <begin position="119"/>
        <end position="136"/>
    </location>
</feature>
<name>A0A6J6TP34_9ZZZZ</name>
<sequence length="405" mass="41774">MLRNVTGLLLARMVAGHATLTSGPGEGGNVTGTLIATIVPVVLLLGIVALGRGGWRTAPLIAIGLLWGFGSTWLIVDVNDAWARKFTLASLFVVGAPIIEEIGKSLLSPVLTGMRRCSWFVDGAVIGLAAGTGFAIRENWVYLDRNKAEAVSLAFARVTSASLMHAGCSAIVGAALAAAARRGILTRVGLFVAGLALAMGIHSGFNRLTRVSQPSALIITLVGVLAFVYAVGIVALGIPVSARWARKDMEARGLSASEQVALAGGSSVDDLLDEFEHRFGSAAGEAAGDLIALQRRIGILSRGGTSDDRGIAALTEQADDLRRRIGVFPMMWLRSHLPVNPSESGLFADLGASVTDTAGAGAPAGLWANLGATTNDLPPPAGNTLPPPSGGLWGAVNNPPQADQE</sequence>
<dbReference type="PANTHER" id="PTHR36844:SF1">
    <property type="entry name" value="PROTEASE PRSW"/>
    <property type="match status" value="1"/>
</dbReference>
<dbReference type="Pfam" id="PF13367">
    <property type="entry name" value="PrsW-protease"/>
    <property type="match status" value="1"/>
</dbReference>
<dbReference type="GO" id="GO:0008233">
    <property type="term" value="F:peptidase activity"/>
    <property type="evidence" value="ECO:0007669"/>
    <property type="project" value="InterPro"/>
</dbReference>
<feature type="transmembrane region" description="Helical" evidence="2">
    <location>
        <begin position="217"/>
        <end position="242"/>
    </location>
</feature>